<dbReference type="Proteomes" id="UP001314166">
    <property type="component" value="Unassembled WGS sequence"/>
</dbReference>
<keyword evidence="2" id="KW-1185">Reference proteome</keyword>
<name>A0ABN9YL32_9LACO</name>
<proteinExistence type="predicted"/>
<reference evidence="1 2" key="1">
    <citation type="submission" date="2023-10" db="EMBL/GenBank/DDBJ databases">
        <authorList>
            <person name="Botero Cardona J."/>
        </authorList>
    </citation>
    <scope>NUCLEOTIDE SEQUENCE [LARGE SCALE GENOMIC DNA]</scope>
    <source>
        <strain evidence="1 2">R-55214</strain>
    </source>
</reference>
<dbReference type="EMBL" id="CAUZMB010000001">
    <property type="protein sequence ID" value="CAK1223821.1"/>
    <property type="molecule type" value="Genomic_DNA"/>
</dbReference>
<evidence type="ECO:0000313" key="1">
    <source>
        <dbReference type="EMBL" id="CAK1223821.1"/>
    </source>
</evidence>
<sequence length="70" mass="8130">MDINYKIKYNYLGHRVKVVSIEGSVVYDVLIAQNPPRDTESREVEYDIRGDDGVRYYAAESEIKEMTVLD</sequence>
<gene>
    <name evidence="1" type="ORF">R55214_HHFBAMCI_00013</name>
</gene>
<accession>A0ABN9YL32</accession>
<evidence type="ECO:0000313" key="2">
    <source>
        <dbReference type="Proteomes" id="UP001314166"/>
    </source>
</evidence>
<protein>
    <submittedName>
        <fullName evidence="1">Uncharacterized protein</fullName>
    </submittedName>
</protein>
<comment type="caution">
    <text evidence="1">The sequence shown here is derived from an EMBL/GenBank/DDBJ whole genome shotgun (WGS) entry which is preliminary data.</text>
</comment>
<dbReference type="RefSeq" id="WP_338343038.1">
    <property type="nucleotide sequence ID" value="NZ_CAUZLH010000001.1"/>
</dbReference>
<organism evidence="1 2">
    <name type="scientific">Fructobacillus evanidus</name>
    <dbReference type="NCBI Taxonomy" id="3064281"/>
    <lineage>
        <taxon>Bacteria</taxon>
        <taxon>Bacillati</taxon>
        <taxon>Bacillota</taxon>
        <taxon>Bacilli</taxon>
        <taxon>Lactobacillales</taxon>
        <taxon>Lactobacillaceae</taxon>
        <taxon>Fructobacillus</taxon>
    </lineage>
</organism>